<protein>
    <recommendedName>
        <fullName evidence="3">J domain-containing protein</fullName>
    </recommendedName>
</protein>
<keyword evidence="5" id="KW-1185">Reference proteome</keyword>
<feature type="compositionally biased region" description="Basic and acidic residues" evidence="2">
    <location>
        <begin position="154"/>
        <end position="170"/>
    </location>
</feature>
<dbReference type="EMBL" id="BLLK01000020">
    <property type="protein sequence ID" value="GFH45041.1"/>
    <property type="molecule type" value="Genomic_DNA"/>
</dbReference>
<feature type="compositionally biased region" description="Basic and acidic residues" evidence="2">
    <location>
        <begin position="307"/>
        <end position="326"/>
    </location>
</feature>
<feature type="compositionally biased region" description="Basic and acidic residues" evidence="2">
    <location>
        <begin position="98"/>
        <end position="108"/>
    </location>
</feature>
<keyword evidence="1" id="KW-0143">Chaperone</keyword>
<dbReference type="GO" id="GO:0051087">
    <property type="term" value="F:protein-folding chaperone binding"/>
    <property type="evidence" value="ECO:0007669"/>
    <property type="project" value="TreeGrafter"/>
</dbReference>
<sequence>MPFAECFGSRFLMETAFEDLDCETMLRDVDKVKHIDFDKWHKSKSSNAAISDEASPDTSKIKEKRKLTDMKKDKCKNDTAKRRRSDDCVEETVVDVMDTSRSRSKDSDTVVGKNISTSHKTTDITDNEPTKTTKSQKAKDLNKKNSAEIQQPSDMEKKSKSRDAKSEAKRQLNSGENISRGNMKDGKDFKAAEAKVAMNSQVSDTVKIEQDMNISPQVPKKLPQDEQISKSATGTQQKPKSAKSSQRNTNRPSSNNEVEPKSTEVGTKSNQCSNESTLVRNVSSSPDNSEVKKEVSLHETNASSCKVKSEVDPELARNKSDKHIFKSENINVPDPSPNNAKDAPKSKTKTEENKKESMIDRAEPKTSKNNSDGGFISATTASRTPKTEEKNDESTKECISILDSDSEEEELEIIYPSSSNDTKQKTNTQSSSTSNGTKKEEEDQPTKGKSSSKEDVIEIADSDSDSEQNNSIEIDDVEYLDRFSHFEDEEAEIKREEEEKKEMARNEERKRKLEEKLSASESKRLKEIDERNEFLRKKVEAAQRKRLHEIMQERKRQEKKRIQEQNKSSSTPNFTFYEPSPWLNKQKKKGAPSLMDTSASRLEEQKRLFKQSAARVKAQEMAMRRAAERKGQLQFYKEVVNDVSTLPENHYKWSNFYSRLGVPDRAKFSDVKKNYRKLCLLYHPDKTGDQNDKILQDKFQGIKEAYERISEFHGV</sequence>
<evidence type="ECO:0000313" key="4">
    <source>
        <dbReference type="EMBL" id="GFH45041.1"/>
    </source>
</evidence>
<feature type="compositionally biased region" description="Basic and acidic residues" evidence="2">
    <location>
        <begin position="120"/>
        <end position="146"/>
    </location>
</feature>
<feature type="compositionally biased region" description="Basic and acidic residues" evidence="2">
    <location>
        <begin position="437"/>
        <end position="456"/>
    </location>
</feature>
<feature type="compositionally biased region" description="Basic and acidic residues" evidence="2">
    <location>
        <begin position="182"/>
        <end position="193"/>
    </location>
</feature>
<feature type="compositionally biased region" description="Polar residues" evidence="2">
    <location>
        <begin position="171"/>
        <end position="180"/>
    </location>
</feature>
<feature type="compositionally biased region" description="Polar residues" evidence="2">
    <location>
        <begin position="565"/>
        <end position="574"/>
    </location>
</feature>
<organism evidence="4 5">
    <name type="scientific">Chaetoceros tenuissimus</name>
    <dbReference type="NCBI Taxonomy" id="426638"/>
    <lineage>
        <taxon>Eukaryota</taxon>
        <taxon>Sar</taxon>
        <taxon>Stramenopiles</taxon>
        <taxon>Ochrophyta</taxon>
        <taxon>Bacillariophyta</taxon>
        <taxon>Coscinodiscophyceae</taxon>
        <taxon>Chaetocerotophycidae</taxon>
        <taxon>Chaetocerotales</taxon>
        <taxon>Chaetocerotaceae</taxon>
        <taxon>Chaetoceros</taxon>
    </lineage>
</organism>
<dbReference type="Proteomes" id="UP001054902">
    <property type="component" value="Unassembled WGS sequence"/>
</dbReference>
<feature type="compositionally biased region" description="Polar residues" evidence="2">
    <location>
        <begin position="264"/>
        <end position="288"/>
    </location>
</feature>
<dbReference type="Pfam" id="PF00226">
    <property type="entry name" value="DnaJ"/>
    <property type="match status" value="1"/>
</dbReference>
<evidence type="ECO:0000256" key="1">
    <source>
        <dbReference type="ARBA" id="ARBA00023186"/>
    </source>
</evidence>
<dbReference type="AlphaFoldDB" id="A0AAD3CFT9"/>
<feature type="compositionally biased region" description="Basic and acidic residues" evidence="2">
    <location>
        <begin position="550"/>
        <end position="564"/>
    </location>
</feature>
<feature type="region of interest" description="Disordered" evidence="2">
    <location>
        <begin position="550"/>
        <end position="597"/>
    </location>
</feature>
<feature type="compositionally biased region" description="Polar residues" evidence="2">
    <location>
        <begin position="367"/>
        <end position="384"/>
    </location>
</feature>
<dbReference type="Gene3D" id="1.10.287.110">
    <property type="entry name" value="DnaJ domain"/>
    <property type="match status" value="1"/>
</dbReference>
<feature type="region of interest" description="Disordered" evidence="2">
    <location>
        <begin position="43"/>
        <end position="522"/>
    </location>
</feature>
<dbReference type="SMART" id="SM00271">
    <property type="entry name" value="DnaJ"/>
    <property type="match status" value="1"/>
</dbReference>
<proteinExistence type="predicted"/>
<dbReference type="CDD" id="cd06257">
    <property type="entry name" value="DnaJ"/>
    <property type="match status" value="1"/>
</dbReference>
<feature type="compositionally biased region" description="Basic and acidic residues" evidence="2">
    <location>
        <begin position="342"/>
        <end position="366"/>
    </location>
</feature>
<gene>
    <name evidence="4" type="ORF">CTEN210_01515</name>
</gene>
<feature type="compositionally biased region" description="Basic and acidic residues" evidence="2">
    <location>
        <begin position="479"/>
        <end position="522"/>
    </location>
</feature>
<dbReference type="GO" id="GO:0051787">
    <property type="term" value="F:misfolded protein binding"/>
    <property type="evidence" value="ECO:0007669"/>
    <property type="project" value="TreeGrafter"/>
</dbReference>
<reference evidence="4 5" key="1">
    <citation type="journal article" date="2021" name="Sci. Rep.">
        <title>The genome of the diatom Chaetoceros tenuissimus carries an ancient integrated fragment of an extant virus.</title>
        <authorList>
            <person name="Hongo Y."/>
            <person name="Kimura K."/>
            <person name="Takaki Y."/>
            <person name="Yoshida Y."/>
            <person name="Baba S."/>
            <person name="Kobayashi G."/>
            <person name="Nagasaki K."/>
            <person name="Hano T."/>
            <person name="Tomaru Y."/>
        </authorList>
    </citation>
    <scope>NUCLEOTIDE SEQUENCE [LARGE SCALE GENOMIC DNA]</scope>
    <source>
        <strain evidence="4 5">NIES-3715</strain>
    </source>
</reference>
<dbReference type="PRINTS" id="PR00625">
    <property type="entry name" value="JDOMAIN"/>
</dbReference>
<dbReference type="InterPro" id="IPR001623">
    <property type="entry name" value="DnaJ_domain"/>
</dbReference>
<evidence type="ECO:0000256" key="2">
    <source>
        <dbReference type="SAM" id="MobiDB-lite"/>
    </source>
</evidence>
<feature type="compositionally biased region" description="Basic and acidic residues" evidence="2">
    <location>
        <begin position="66"/>
        <end position="87"/>
    </location>
</feature>
<dbReference type="InterPro" id="IPR051948">
    <property type="entry name" value="Hsp70_co-chaperone_J-domain"/>
</dbReference>
<dbReference type="InterPro" id="IPR036869">
    <property type="entry name" value="J_dom_sf"/>
</dbReference>
<accession>A0AAD3CFT9</accession>
<dbReference type="PANTHER" id="PTHR44360">
    <property type="entry name" value="DNAJ HOMOLOG SUBFAMILY B MEMBER 9"/>
    <property type="match status" value="1"/>
</dbReference>
<feature type="compositionally biased region" description="Basic and acidic residues" evidence="2">
    <location>
        <begin position="385"/>
        <end position="396"/>
    </location>
</feature>
<feature type="compositionally biased region" description="Polar residues" evidence="2">
    <location>
        <begin position="229"/>
        <end position="257"/>
    </location>
</feature>
<dbReference type="SUPFAM" id="SSF46565">
    <property type="entry name" value="Chaperone J-domain"/>
    <property type="match status" value="1"/>
</dbReference>
<feature type="domain" description="J" evidence="3">
    <location>
        <begin position="655"/>
        <end position="714"/>
    </location>
</feature>
<feature type="compositionally biased region" description="Low complexity" evidence="2">
    <location>
        <begin position="413"/>
        <end position="436"/>
    </location>
</feature>
<name>A0AAD3CFT9_9STRA</name>
<comment type="caution">
    <text evidence="4">The sequence shown here is derived from an EMBL/GenBank/DDBJ whole genome shotgun (WGS) entry which is preliminary data.</text>
</comment>
<dbReference type="GO" id="GO:0005783">
    <property type="term" value="C:endoplasmic reticulum"/>
    <property type="evidence" value="ECO:0007669"/>
    <property type="project" value="TreeGrafter"/>
</dbReference>
<dbReference type="PANTHER" id="PTHR44360:SF1">
    <property type="entry name" value="DNAJ HOMOLOG SUBFAMILY B MEMBER 9"/>
    <property type="match status" value="1"/>
</dbReference>
<evidence type="ECO:0000313" key="5">
    <source>
        <dbReference type="Proteomes" id="UP001054902"/>
    </source>
</evidence>
<evidence type="ECO:0000259" key="3">
    <source>
        <dbReference type="PROSITE" id="PS50076"/>
    </source>
</evidence>
<dbReference type="GO" id="GO:0036503">
    <property type="term" value="P:ERAD pathway"/>
    <property type="evidence" value="ECO:0007669"/>
    <property type="project" value="TreeGrafter"/>
</dbReference>
<feature type="compositionally biased region" description="Acidic residues" evidence="2">
    <location>
        <begin position="457"/>
        <end position="466"/>
    </location>
</feature>
<dbReference type="PROSITE" id="PS50076">
    <property type="entry name" value="DNAJ_2"/>
    <property type="match status" value="1"/>
</dbReference>